<feature type="transmembrane region" description="Helical" evidence="1">
    <location>
        <begin position="355"/>
        <end position="373"/>
    </location>
</feature>
<feature type="transmembrane region" description="Helical" evidence="1">
    <location>
        <begin position="229"/>
        <end position="251"/>
    </location>
</feature>
<gene>
    <name evidence="3" type="ORF">HNQ39_001177</name>
</gene>
<keyword evidence="1" id="KW-1133">Transmembrane helix</keyword>
<comment type="caution">
    <text evidence="3">The sequence shown here is derived from an EMBL/GenBank/DDBJ whole genome shotgun (WGS) entry which is preliminary data.</text>
</comment>
<feature type="transmembrane region" description="Helical" evidence="1">
    <location>
        <begin position="62"/>
        <end position="86"/>
    </location>
</feature>
<name>A0A7W9SML6_ARMRO</name>
<organism evidence="3 4">
    <name type="scientific">Armatimonas rosea</name>
    <dbReference type="NCBI Taxonomy" id="685828"/>
    <lineage>
        <taxon>Bacteria</taxon>
        <taxon>Bacillati</taxon>
        <taxon>Armatimonadota</taxon>
        <taxon>Armatimonadia</taxon>
        <taxon>Armatimonadales</taxon>
        <taxon>Armatimonadaceae</taxon>
        <taxon>Armatimonas</taxon>
    </lineage>
</organism>
<sequence>MPQTAHTPKPDSPPEHLAFVDFLRGVACLWVVVFHANGWQVLPDWRSTDPLVSPLATVGLSVAQLGYLGVHLFLVLSGFCLTYPVLRRAGGDLSQTRLNLREFAVRRARRILPPYYVALALVALVALTLAEAPMRHPVIGWGWDVLAHAFLVHNLSSKTVLTLNGSFWSLGLEAQWYVAFPLVLAWARRKGWLAPALGTLVLGVAWQRLVWARLPGYPEAPEVSVGNAWLYALPARLFEFVCGMVAAQWVAKGRGRATPVLLALAGSLPLLVVATLAARGRFGVWHDHLWGIAFALMLVGLSAVPGAWFAGRVPRLLVGVGTVSYSLYLVHEPLIAFTSVFTELFLKDQFLPRVAIFWGGLLPFCLLTARVFYHCFEAPWLKKKAPALAVVSQDATAGAAHLVAAGEGRDQLAAVEAGDPAVVEPPVAEAELTKARAA</sequence>
<feature type="transmembrane region" description="Helical" evidence="1">
    <location>
        <begin position="192"/>
        <end position="209"/>
    </location>
</feature>
<accession>A0A7W9SML6</accession>
<feature type="transmembrane region" description="Helical" evidence="1">
    <location>
        <begin position="289"/>
        <end position="309"/>
    </location>
</feature>
<evidence type="ECO:0000256" key="1">
    <source>
        <dbReference type="SAM" id="Phobius"/>
    </source>
</evidence>
<dbReference type="GO" id="GO:0016020">
    <property type="term" value="C:membrane"/>
    <property type="evidence" value="ECO:0007669"/>
    <property type="project" value="TreeGrafter"/>
</dbReference>
<dbReference type="PANTHER" id="PTHR23028:SF53">
    <property type="entry name" value="ACYL_TRANSF_3 DOMAIN-CONTAINING PROTEIN"/>
    <property type="match status" value="1"/>
</dbReference>
<dbReference type="Pfam" id="PF01757">
    <property type="entry name" value="Acyl_transf_3"/>
    <property type="match status" value="1"/>
</dbReference>
<feature type="transmembrane region" description="Helical" evidence="1">
    <location>
        <begin position="165"/>
        <end position="185"/>
    </location>
</feature>
<reference evidence="3 4" key="1">
    <citation type="submission" date="2020-08" db="EMBL/GenBank/DDBJ databases">
        <title>Genomic Encyclopedia of Type Strains, Phase IV (KMG-IV): sequencing the most valuable type-strain genomes for metagenomic binning, comparative biology and taxonomic classification.</title>
        <authorList>
            <person name="Goeker M."/>
        </authorList>
    </citation>
    <scope>NUCLEOTIDE SEQUENCE [LARGE SCALE GENOMIC DNA]</scope>
    <source>
        <strain evidence="3 4">DSM 23562</strain>
    </source>
</reference>
<dbReference type="Proteomes" id="UP000520814">
    <property type="component" value="Unassembled WGS sequence"/>
</dbReference>
<dbReference type="EMBL" id="JACHGW010000001">
    <property type="protein sequence ID" value="MBB6049415.1"/>
    <property type="molecule type" value="Genomic_DNA"/>
</dbReference>
<feature type="domain" description="Acyltransferase 3" evidence="2">
    <location>
        <begin position="18"/>
        <end position="362"/>
    </location>
</feature>
<proteinExistence type="predicted"/>
<dbReference type="InterPro" id="IPR002656">
    <property type="entry name" value="Acyl_transf_3_dom"/>
</dbReference>
<dbReference type="GO" id="GO:0009103">
    <property type="term" value="P:lipopolysaccharide biosynthetic process"/>
    <property type="evidence" value="ECO:0007669"/>
    <property type="project" value="TreeGrafter"/>
</dbReference>
<evidence type="ECO:0000313" key="3">
    <source>
        <dbReference type="EMBL" id="MBB6049415.1"/>
    </source>
</evidence>
<keyword evidence="1" id="KW-0472">Membrane</keyword>
<dbReference type="InterPro" id="IPR050879">
    <property type="entry name" value="Acyltransferase_3"/>
</dbReference>
<feature type="transmembrane region" description="Helical" evidence="1">
    <location>
        <begin position="111"/>
        <end position="130"/>
    </location>
</feature>
<feature type="transmembrane region" description="Helical" evidence="1">
    <location>
        <begin position="316"/>
        <end position="335"/>
    </location>
</feature>
<dbReference type="RefSeq" id="WP_184193022.1">
    <property type="nucleotide sequence ID" value="NZ_JACHGW010000001.1"/>
</dbReference>
<evidence type="ECO:0000259" key="2">
    <source>
        <dbReference type="Pfam" id="PF01757"/>
    </source>
</evidence>
<evidence type="ECO:0000313" key="4">
    <source>
        <dbReference type="Proteomes" id="UP000520814"/>
    </source>
</evidence>
<keyword evidence="1" id="KW-0812">Transmembrane</keyword>
<protein>
    <submittedName>
        <fullName evidence="3">Peptidoglycan/LPS O-acetylase OafA/YrhL</fullName>
    </submittedName>
</protein>
<feature type="transmembrane region" description="Helical" evidence="1">
    <location>
        <begin position="258"/>
        <end position="277"/>
    </location>
</feature>
<dbReference type="GO" id="GO:0016747">
    <property type="term" value="F:acyltransferase activity, transferring groups other than amino-acyl groups"/>
    <property type="evidence" value="ECO:0007669"/>
    <property type="project" value="InterPro"/>
</dbReference>
<dbReference type="AlphaFoldDB" id="A0A7W9SML6"/>
<feature type="transmembrane region" description="Helical" evidence="1">
    <location>
        <begin position="21"/>
        <end position="42"/>
    </location>
</feature>
<keyword evidence="4" id="KW-1185">Reference proteome</keyword>
<dbReference type="PANTHER" id="PTHR23028">
    <property type="entry name" value="ACETYLTRANSFERASE"/>
    <property type="match status" value="1"/>
</dbReference>